<evidence type="ECO:0000313" key="1">
    <source>
        <dbReference type="EMBL" id="EFX75068.1"/>
    </source>
</evidence>
<dbReference type="HOGENOM" id="CLU_1125519_0_0_1"/>
<accession>E9GZP4</accession>
<sequence>MEEEMKTADETNVVVKDALALPQHRINVMRRQVVALNPNLHPSAQQDPVVCASFQAEIDSDNALANINKFNYIEGQLEPNVLVTLAHSNENYPVLHYVLGLDALGKAPENYEDTFVCMLLEKFHGEVRKNVERKHYQDESTLEQISLSTLRDRLRDAGINGRHPAKKNNLTEVRKAERLLFAHGFSPHWFHRLPGGRHEPSNLGRSRHSTRKTINDWGCVTYYVPDVIHRIYGWLNTHSYMDISTDE</sequence>
<organism evidence="1 2">
    <name type="scientific">Daphnia pulex</name>
    <name type="common">Water flea</name>
    <dbReference type="NCBI Taxonomy" id="6669"/>
    <lineage>
        <taxon>Eukaryota</taxon>
        <taxon>Metazoa</taxon>
        <taxon>Ecdysozoa</taxon>
        <taxon>Arthropoda</taxon>
        <taxon>Crustacea</taxon>
        <taxon>Branchiopoda</taxon>
        <taxon>Diplostraca</taxon>
        <taxon>Cladocera</taxon>
        <taxon>Anomopoda</taxon>
        <taxon>Daphniidae</taxon>
        <taxon>Daphnia</taxon>
    </lineage>
</organism>
<gene>
    <name evidence="1" type="ORF">DAPPUDRAFT_108283</name>
</gene>
<dbReference type="KEGG" id="dpx:DAPPUDRAFT_108283"/>
<dbReference type="EMBL" id="GL732578">
    <property type="protein sequence ID" value="EFX75068.1"/>
    <property type="molecule type" value="Genomic_DNA"/>
</dbReference>
<proteinExistence type="predicted"/>
<protein>
    <submittedName>
        <fullName evidence="1">Uncharacterized protein</fullName>
    </submittedName>
</protein>
<name>E9GZP4_DAPPU</name>
<dbReference type="Proteomes" id="UP000000305">
    <property type="component" value="Unassembled WGS sequence"/>
</dbReference>
<evidence type="ECO:0000313" key="2">
    <source>
        <dbReference type="Proteomes" id="UP000000305"/>
    </source>
</evidence>
<dbReference type="AlphaFoldDB" id="E9GZP4"/>
<reference evidence="1 2" key="1">
    <citation type="journal article" date="2011" name="Science">
        <title>The ecoresponsive genome of Daphnia pulex.</title>
        <authorList>
            <person name="Colbourne J.K."/>
            <person name="Pfrender M.E."/>
            <person name="Gilbert D."/>
            <person name="Thomas W.K."/>
            <person name="Tucker A."/>
            <person name="Oakley T.H."/>
            <person name="Tokishita S."/>
            <person name="Aerts A."/>
            <person name="Arnold G.J."/>
            <person name="Basu M.K."/>
            <person name="Bauer D.J."/>
            <person name="Caceres C.E."/>
            <person name="Carmel L."/>
            <person name="Casola C."/>
            <person name="Choi J.H."/>
            <person name="Detter J.C."/>
            <person name="Dong Q."/>
            <person name="Dusheyko S."/>
            <person name="Eads B.D."/>
            <person name="Frohlich T."/>
            <person name="Geiler-Samerotte K.A."/>
            <person name="Gerlach D."/>
            <person name="Hatcher P."/>
            <person name="Jogdeo S."/>
            <person name="Krijgsveld J."/>
            <person name="Kriventseva E.V."/>
            <person name="Kultz D."/>
            <person name="Laforsch C."/>
            <person name="Lindquist E."/>
            <person name="Lopez J."/>
            <person name="Manak J.R."/>
            <person name="Muller J."/>
            <person name="Pangilinan J."/>
            <person name="Patwardhan R.P."/>
            <person name="Pitluck S."/>
            <person name="Pritham E.J."/>
            <person name="Rechtsteiner A."/>
            <person name="Rho M."/>
            <person name="Rogozin I.B."/>
            <person name="Sakarya O."/>
            <person name="Salamov A."/>
            <person name="Schaack S."/>
            <person name="Shapiro H."/>
            <person name="Shiga Y."/>
            <person name="Skalitzky C."/>
            <person name="Smith Z."/>
            <person name="Souvorov A."/>
            <person name="Sung W."/>
            <person name="Tang Z."/>
            <person name="Tsuchiya D."/>
            <person name="Tu H."/>
            <person name="Vos H."/>
            <person name="Wang M."/>
            <person name="Wolf Y.I."/>
            <person name="Yamagata H."/>
            <person name="Yamada T."/>
            <person name="Ye Y."/>
            <person name="Shaw J.R."/>
            <person name="Andrews J."/>
            <person name="Crease T.J."/>
            <person name="Tang H."/>
            <person name="Lucas S.M."/>
            <person name="Robertson H.M."/>
            <person name="Bork P."/>
            <person name="Koonin E.V."/>
            <person name="Zdobnov E.M."/>
            <person name="Grigoriev I.V."/>
            <person name="Lynch M."/>
            <person name="Boore J.L."/>
        </authorList>
    </citation>
    <scope>NUCLEOTIDE SEQUENCE [LARGE SCALE GENOMIC DNA]</scope>
</reference>
<dbReference type="OrthoDB" id="6367375at2759"/>
<keyword evidence="2" id="KW-1185">Reference proteome</keyword>
<dbReference type="InParanoid" id="E9GZP4"/>